<evidence type="ECO:0000256" key="7">
    <source>
        <dbReference type="ARBA" id="ARBA00023288"/>
    </source>
</evidence>
<evidence type="ECO:0000259" key="9">
    <source>
        <dbReference type="Pfam" id="PF05504"/>
    </source>
</evidence>
<dbReference type="Pfam" id="PF25198">
    <property type="entry name" value="Spore_GerAC_N"/>
    <property type="match status" value="1"/>
</dbReference>
<feature type="domain" description="Spore germination GerAC-like C-terminal" evidence="9">
    <location>
        <begin position="200"/>
        <end position="368"/>
    </location>
</feature>
<dbReference type="Gene3D" id="3.30.300.210">
    <property type="entry name" value="Nutrient germinant receptor protein C, domain 3"/>
    <property type="match status" value="1"/>
</dbReference>
<name>A0A3Q9I8A8_9BACL</name>
<dbReference type="InterPro" id="IPR057336">
    <property type="entry name" value="GerAC_N"/>
</dbReference>
<organism evidence="11 12">
    <name type="scientific">Paenibacillus lutimineralis</name>
    <dbReference type="NCBI Taxonomy" id="2707005"/>
    <lineage>
        <taxon>Bacteria</taxon>
        <taxon>Bacillati</taxon>
        <taxon>Bacillota</taxon>
        <taxon>Bacilli</taxon>
        <taxon>Bacillales</taxon>
        <taxon>Paenibacillaceae</taxon>
        <taxon>Paenibacillus</taxon>
    </lineage>
</organism>
<keyword evidence="6" id="KW-0564">Palmitate</keyword>
<keyword evidence="12" id="KW-1185">Reference proteome</keyword>
<evidence type="ECO:0000256" key="2">
    <source>
        <dbReference type="ARBA" id="ARBA00007886"/>
    </source>
</evidence>
<sequence length="371" mass="41360">MRTTGILLAACLMAMLLSGCWDQQLLKDVRIIDISGLDLEPEGKLRNTSSVMDVSGSQSTQKELNEVHSGKGNTTRELRDILDREISGIYSSSKLRVILLGEALAKEGIYPYLDVLYRDPTSALNARIAVVEGSAREAINLKKVGTKLIGEHFNKLIQSMERKTVVPDVNLQLACPSMLTQGNDFAAPYITKTETSPTVSGIALFYNDKMTGTLSAEDSVLYLLMADKLAKEANLTLKVENAENQRPENYIAIDIQSLKRRLKINVQDGRKIKVKLDLKLKVAATEYPRDHLNEKKYVNPLNKTIGEELTRRAQAITQKIQQANHDGFGIGQSIKAYYPNTWKGLHWPDDYAKVEFDSSVTVHVVNHGIMN</sequence>
<dbReference type="OrthoDB" id="2370124at2"/>
<dbReference type="Proteomes" id="UP000270678">
    <property type="component" value="Chromosome"/>
</dbReference>
<dbReference type="InterPro" id="IPR038501">
    <property type="entry name" value="Spore_GerAC_C_sf"/>
</dbReference>
<proteinExistence type="inferred from homology"/>
<reference evidence="12" key="1">
    <citation type="submission" date="2018-12" db="EMBL/GenBank/DDBJ databases">
        <title>Complete genome sequence of Paenibacillus sp. MBLB1234.</title>
        <authorList>
            <person name="Nam Y.-D."/>
            <person name="Kang J."/>
            <person name="Chung W.-H."/>
            <person name="Park Y.S."/>
        </authorList>
    </citation>
    <scope>NUCLEOTIDE SEQUENCE [LARGE SCALE GENOMIC DNA]</scope>
    <source>
        <strain evidence="12">MBLB1234</strain>
    </source>
</reference>
<evidence type="ECO:0000313" key="11">
    <source>
        <dbReference type="EMBL" id="AZS13401.1"/>
    </source>
</evidence>
<evidence type="ECO:0000256" key="4">
    <source>
        <dbReference type="ARBA" id="ARBA00022729"/>
    </source>
</evidence>
<keyword evidence="3" id="KW-0309">Germination</keyword>
<evidence type="ECO:0000256" key="1">
    <source>
        <dbReference type="ARBA" id="ARBA00004635"/>
    </source>
</evidence>
<feature type="signal peptide" evidence="8">
    <location>
        <begin position="1"/>
        <end position="23"/>
    </location>
</feature>
<dbReference type="GO" id="GO:0016020">
    <property type="term" value="C:membrane"/>
    <property type="evidence" value="ECO:0007669"/>
    <property type="project" value="UniProtKB-SubCell"/>
</dbReference>
<feature type="chain" id="PRO_5039179247" evidence="8">
    <location>
        <begin position="24"/>
        <end position="371"/>
    </location>
</feature>
<accession>A0A3Q9I8A8</accession>
<evidence type="ECO:0000256" key="3">
    <source>
        <dbReference type="ARBA" id="ARBA00022544"/>
    </source>
</evidence>
<dbReference type="InterPro" id="IPR046953">
    <property type="entry name" value="Spore_GerAC-like_C"/>
</dbReference>
<comment type="similarity">
    <text evidence="2">Belongs to the GerABKC lipoprotein family.</text>
</comment>
<keyword evidence="7" id="KW-0449">Lipoprotein</keyword>
<evidence type="ECO:0000256" key="5">
    <source>
        <dbReference type="ARBA" id="ARBA00023136"/>
    </source>
</evidence>
<keyword evidence="5" id="KW-0472">Membrane</keyword>
<dbReference type="KEGG" id="plut:EI981_02200"/>
<dbReference type="InterPro" id="IPR008844">
    <property type="entry name" value="Spore_GerAC-like"/>
</dbReference>
<dbReference type="Pfam" id="PF05504">
    <property type="entry name" value="Spore_GerAC"/>
    <property type="match status" value="1"/>
</dbReference>
<keyword evidence="4 8" id="KW-0732">Signal</keyword>
<dbReference type="PANTHER" id="PTHR35789">
    <property type="entry name" value="SPORE GERMINATION PROTEIN B3"/>
    <property type="match status" value="1"/>
</dbReference>
<dbReference type="EMBL" id="CP034346">
    <property type="protein sequence ID" value="AZS13401.1"/>
    <property type="molecule type" value="Genomic_DNA"/>
</dbReference>
<dbReference type="PANTHER" id="PTHR35789:SF1">
    <property type="entry name" value="SPORE GERMINATION PROTEIN B3"/>
    <property type="match status" value="1"/>
</dbReference>
<dbReference type="AlphaFoldDB" id="A0A3Q9I8A8"/>
<dbReference type="GO" id="GO:0009847">
    <property type="term" value="P:spore germination"/>
    <property type="evidence" value="ECO:0007669"/>
    <property type="project" value="InterPro"/>
</dbReference>
<gene>
    <name evidence="11" type="ORF">EI981_02200</name>
</gene>
<dbReference type="PROSITE" id="PS51257">
    <property type="entry name" value="PROKAR_LIPOPROTEIN"/>
    <property type="match status" value="1"/>
</dbReference>
<feature type="domain" description="Spore germination protein N-terminal" evidence="10">
    <location>
        <begin position="22"/>
        <end position="191"/>
    </location>
</feature>
<comment type="subcellular location">
    <subcellularLocation>
        <location evidence="1">Membrane</location>
        <topology evidence="1">Lipid-anchor</topology>
    </subcellularLocation>
</comment>
<evidence type="ECO:0000256" key="8">
    <source>
        <dbReference type="SAM" id="SignalP"/>
    </source>
</evidence>
<evidence type="ECO:0000313" key="12">
    <source>
        <dbReference type="Proteomes" id="UP000270678"/>
    </source>
</evidence>
<evidence type="ECO:0000259" key="10">
    <source>
        <dbReference type="Pfam" id="PF25198"/>
    </source>
</evidence>
<dbReference type="RefSeq" id="WP_126995036.1">
    <property type="nucleotide sequence ID" value="NZ_CP034346.1"/>
</dbReference>
<dbReference type="NCBIfam" id="TIGR02887">
    <property type="entry name" value="spore_ger_x_C"/>
    <property type="match status" value="1"/>
</dbReference>
<protein>
    <submittedName>
        <fullName evidence="11">Ger(X)C family spore germination protein</fullName>
    </submittedName>
</protein>
<evidence type="ECO:0000256" key="6">
    <source>
        <dbReference type="ARBA" id="ARBA00023139"/>
    </source>
</evidence>